<feature type="transmembrane region" description="Helical" evidence="1">
    <location>
        <begin position="12"/>
        <end position="31"/>
    </location>
</feature>
<proteinExistence type="predicted"/>
<evidence type="ECO:0000313" key="2">
    <source>
        <dbReference type="EMBL" id="GAF09959.1"/>
    </source>
</evidence>
<reference evidence="2 3" key="1">
    <citation type="journal article" date="2014" name="Genome Announc.">
        <title>Draft Genome Sequence of Paenibacillus pini JCM 16418T, Isolated from the Rhizosphere of Pine Tree.</title>
        <authorList>
            <person name="Yuki M."/>
            <person name="Oshima K."/>
            <person name="Suda W."/>
            <person name="Oshida Y."/>
            <person name="Kitamura K."/>
            <person name="Iida Y."/>
            <person name="Hattori M."/>
            <person name="Ohkuma M."/>
        </authorList>
    </citation>
    <scope>NUCLEOTIDE SEQUENCE [LARGE SCALE GENOMIC DNA]</scope>
    <source>
        <strain evidence="2 3">JCM 16418</strain>
    </source>
</reference>
<keyword evidence="3" id="KW-1185">Reference proteome</keyword>
<dbReference type="OrthoDB" id="9948540at2"/>
<keyword evidence="1" id="KW-0472">Membrane</keyword>
<comment type="caution">
    <text evidence="2">The sequence shown here is derived from an EMBL/GenBank/DDBJ whole genome shotgun (WGS) entry which is preliminary data.</text>
</comment>
<protein>
    <submittedName>
        <fullName evidence="2">Uncharacterized protein</fullName>
    </submittedName>
</protein>
<organism evidence="2 3">
    <name type="scientific">Paenibacillus pini JCM 16418</name>
    <dbReference type="NCBI Taxonomy" id="1236976"/>
    <lineage>
        <taxon>Bacteria</taxon>
        <taxon>Bacillati</taxon>
        <taxon>Bacillota</taxon>
        <taxon>Bacilli</taxon>
        <taxon>Bacillales</taxon>
        <taxon>Paenibacillaceae</taxon>
        <taxon>Paenibacillus</taxon>
    </lineage>
</organism>
<dbReference type="Proteomes" id="UP000019364">
    <property type="component" value="Unassembled WGS sequence"/>
</dbReference>
<dbReference type="EMBL" id="BAVZ01000016">
    <property type="protein sequence ID" value="GAF09959.1"/>
    <property type="molecule type" value="Genomic_DNA"/>
</dbReference>
<keyword evidence="1" id="KW-1133">Transmembrane helix</keyword>
<gene>
    <name evidence="2" type="ORF">JCM16418_4125</name>
</gene>
<keyword evidence="1" id="KW-0812">Transmembrane</keyword>
<dbReference type="AlphaFoldDB" id="W7Z6L5"/>
<evidence type="ECO:0000256" key="1">
    <source>
        <dbReference type="SAM" id="Phobius"/>
    </source>
</evidence>
<dbReference type="RefSeq" id="WP_036651954.1">
    <property type="nucleotide sequence ID" value="NZ_BAVZ01000016.1"/>
</dbReference>
<accession>W7Z6L5</accession>
<evidence type="ECO:0000313" key="3">
    <source>
        <dbReference type="Proteomes" id="UP000019364"/>
    </source>
</evidence>
<sequence>MEQTKKKIRGKWFIMLLVGLILLVGVVGYFLNDKYNWIISTSTTPNYDYTPDQFTEMDLFIFDTTKKKQIDYGMEKSKVERIIGQSIEKAMEFPASHPLESLVYPDGLQIVYRLDRVVHILITSEGLNRYVTMRNIGLNNGPNDHLVVYGLKPTVLSEDGDMYMFEKVNNSFKKLNENAYAENQDLTVYQISFQRENAKLVSISISDMLFAKKFY</sequence>
<name>W7Z6L5_9BACL</name>